<evidence type="ECO:0000313" key="2">
    <source>
        <dbReference type="EMBL" id="MFC5367994.1"/>
    </source>
</evidence>
<dbReference type="InterPro" id="IPR047792">
    <property type="entry name" value="Hvo_1808-like"/>
</dbReference>
<protein>
    <submittedName>
        <fullName evidence="2">Hvo_1808 family surface protein</fullName>
    </submittedName>
</protein>
<gene>
    <name evidence="2" type="ORF">ACFPJ5_13745</name>
</gene>
<keyword evidence="3" id="KW-1185">Reference proteome</keyword>
<name>A0ABD5RDD7_9EURY</name>
<feature type="region of interest" description="Disordered" evidence="1">
    <location>
        <begin position="23"/>
        <end position="70"/>
    </location>
</feature>
<feature type="region of interest" description="Disordered" evidence="1">
    <location>
        <begin position="303"/>
        <end position="322"/>
    </location>
</feature>
<reference evidence="2 3" key="1">
    <citation type="journal article" date="2019" name="Int. J. Syst. Evol. Microbiol.">
        <title>The Global Catalogue of Microorganisms (GCM) 10K type strain sequencing project: providing services to taxonomists for standard genome sequencing and annotation.</title>
        <authorList>
            <consortium name="The Broad Institute Genomics Platform"/>
            <consortium name="The Broad Institute Genome Sequencing Center for Infectious Disease"/>
            <person name="Wu L."/>
            <person name="Ma J."/>
        </authorList>
    </citation>
    <scope>NUCLEOTIDE SEQUENCE [LARGE SCALE GENOMIC DNA]</scope>
    <source>
        <strain evidence="2 3">CGMCC 1.12237</strain>
    </source>
</reference>
<dbReference type="RefSeq" id="WP_227230234.1">
    <property type="nucleotide sequence ID" value="NZ_JAJCVJ010000002.1"/>
</dbReference>
<organism evidence="2 3">
    <name type="scientific">Salinirubrum litoreum</name>
    <dbReference type="NCBI Taxonomy" id="1126234"/>
    <lineage>
        <taxon>Archaea</taxon>
        <taxon>Methanobacteriati</taxon>
        <taxon>Methanobacteriota</taxon>
        <taxon>Stenosarchaea group</taxon>
        <taxon>Halobacteria</taxon>
        <taxon>Halobacteriales</taxon>
        <taxon>Haloferacaceae</taxon>
        <taxon>Salinirubrum</taxon>
    </lineage>
</organism>
<evidence type="ECO:0000313" key="3">
    <source>
        <dbReference type="Proteomes" id="UP001596201"/>
    </source>
</evidence>
<dbReference type="PROSITE" id="PS51257">
    <property type="entry name" value="PROKAR_LIPOPROTEIN"/>
    <property type="match status" value="1"/>
</dbReference>
<dbReference type="NCBIfam" id="NF038145">
    <property type="entry name" value="Hvo_1808_fam"/>
    <property type="match status" value="1"/>
</dbReference>
<feature type="compositionally biased region" description="Basic and acidic residues" evidence="1">
    <location>
        <begin position="311"/>
        <end position="322"/>
    </location>
</feature>
<accession>A0ABD5RDD7</accession>
<dbReference type="Proteomes" id="UP001596201">
    <property type="component" value="Unassembled WGS sequence"/>
</dbReference>
<evidence type="ECO:0000256" key="1">
    <source>
        <dbReference type="SAM" id="MobiDB-lite"/>
    </source>
</evidence>
<sequence length="498" mass="54680">MRTVAVLLVAALVVLSGCAGVVPTDSDDPLVGGGDDADTPAPTPTNGSEGVTSPPPDFSDPESDTLGWEGGYWYNESIDVEQDDGLNDEELAKVVNRSMARVEYVRGLEFEQSVPVEIVPREEFRAQQSNSTTPENRRLFDNVKFEALFMINESTDSIETQNTNTGTSVGGYYSPSEERIVVVSDSPDSPRLSEITLSQELFHALQDQKFDLAKFNQSTREKHNAVDGIVEGDGNYVDYLYGQQCAAEWDCLTDTRGGGGGGGLANIGPYLVKYQPYSDGPAFVQGLREEGGWDAVNAVYENPPQSTEQVIHPDRYPDDEPRQLTLSDRTSDSWDRLRPEGRVAYAELGEAGVSAMLVYPLYTRPGTAIVSPQQWLNRNESGGVSEFDPLNYANRYSDGLTGDRMAIYQNDAGETGYVWKLTWEDESEASEFLDGYEQLLEYRNASAVDADGPGTVYRIPEDDPNGFADAFRVVQDGDTVLITNAPRVEDLDSVRSPN</sequence>
<dbReference type="EMBL" id="JBHSKX010000002">
    <property type="protein sequence ID" value="MFC5367994.1"/>
    <property type="molecule type" value="Genomic_DNA"/>
</dbReference>
<dbReference type="AlphaFoldDB" id="A0ABD5RDD7"/>
<comment type="caution">
    <text evidence="2">The sequence shown here is derived from an EMBL/GenBank/DDBJ whole genome shotgun (WGS) entry which is preliminary data.</text>
</comment>
<proteinExistence type="predicted"/>